<evidence type="ECO:0000313" key="3">
    <source>
        <dbReference type="Proteomes" id="UP001294412"/>
    </source>
</evidence>
<comment type="caution">
    <text evidence="2">The sequence shown here is derived from an EMBL/GenBank/DDBJ whole genome shotgun (WGS) entry which is preliminary data.</text>
</comment>
<dbReference type="RefSeq" id="WP_322188777.1">
    <property type="nucleotide sequence ID" value="NZ_JAXLPB010000006.1"/>
</dbReference>
<evidence type="ECO:0000313" key="2">
    <source>
        <dbReference type="EMBL" id="MDY8110841.1"/>
    </source>
</evidence>
<dbReference type="PIRSF" id="PIRSF012641">
    <property type="entry name" value="UCP012641"/>
    <property type="match status" value="1"/>
</dbReference>
<dbReference type="InterPro" id="IPR031321">
    <property type="entry name" value="UCP012641"/>
</dbReference>
<dbReference type="Pfam" id="PF10005">
    <property type="entry name" value="Zn_ribbon_DZR_6"/>
    <property type="match status" value="1"/>
</dbReference>
<reference evidence="2 3" key="1">
    <citation type="submission" date="2023-12" db="EMBL/GenBank/DDBJ databases">
        <title>Description of Novel Strain Fulvimarina sp. 2208YS6-2-32 isolated from Uroteuthis (Photololigo) edulis.</title>
        <authorList>
            <person name="Park J.-S."/>
        </authorList>
    </citation>
    <scope>NUCLEOTIDE SEQUENCE [LARGE SCALE GENOMIC DNA]</scope>
    <source>
        <strain evidence="2 3">2208YS6-2-32</strain>
    </source>
</reference>
<evidence type="ECO:0000259" key="1">
    <source>
        <dbReference type="Pfam" id="PF10005"/>
    </source>
</evidence>
<gene>
    <name evidence="2" type="ORF">U0C82_17010</name>
</gene>
<dbReference type="InterPro" id="IPR011201">
    <property type="entry name" value="Zinc-ribbon_6_bact"/>
</dbReference>
<proteinExistence type="predicted"/>
<name>A0ABU5I991_9HYPH</name>
<organism evidence="2 3">
    <name type="scientific">Fulvimarina uroteuthidis</name>
    <dbReference type="NCBI Taxonomy" id="3098149"/>
    <lineage>
        <taxon>Bacteria</taxon>
        <taxon>Pseudomonadati</taxon>
        <taxon>Pseudomonadota</taxon>
        <taxon>Alphaproteobacteria</taxon>
        <taxon>Hyphomicrobiales</taxon>
        <taxon>Aurantimonadaceae</taxon>
        <taxon>Fulvimarina</taxon>
    </lineage>
</organism>
<protein>
    <submittedName>
        <fullName evidence="2">Zinc-binding peptidase</fullName>
    </submittedName>
</protein>
<keyword evidence="3" id="KW-1185">Reference proteome</keyword>
<accession>A0ABU5I991</accession>
<feature type="domain" description="Zinc-ribbon" evidence="1">
    <location>
        <begin position="3"/>
        <end position="95"/>
    </location>
</feature>
<dbReference type="Proteomes" id="UP001294412">
    <property type="component" value="Unassembled WGS sequence"/>
</dbReference>
<dbReference type="Pfam" id="PF15887">
    <property type="entry name" value="Peptidase_Mx"/>
    <property type="match status" value="1"/>
</dbReference>
<dbReference type="EMBL" id="JAXLPB010000006">
    <property type="protein sequence ID" value="MDY8110841.1"/>
    <property type="molecule type" value="Genomic_DNA"/>
</dbReference>
<sequence length="359" mass="40374">MKLFSCPSCNQVVFFENVVCEKCGHSLGYAANSDEMISLDPDHGIWKAAGTNGAGKSWKYCDNYQYGVCNWLVDGESPNKYCKACAHNVTVPDTSNPENVRLWGQMEIAKRRLFYAIERLGLPLVTRDEHEEGLGFDFLAEDDSVKGNVMTGHDLGLITIALAEADDAERVKRRESMGEPYRTLLGHFRHEVGHWYWDRIVRDGNPGALEACRAVFGDDTEDYGEALKRHYENGPKPNWQDEYVSSYAGAHAWEDFAETWAHYLHIVDTLEVGHSFGVVVDPRVADQGLLTTRIDFDPYARETSIEQLTDAWFPLSASLNSFNRAMGHNDLYPFVLSPAVVAKLGFMHDLVRRRAGQAG</sequence>